<dbReference type="AlphaFoldDB" id="A0A5S9R091"/>
<feature type="domain" description="Co-chaperone DjlA N-terminal" evidence="1">
    <location>
        <begin position="26"/>
        <end position="141"/>
    </location>
</feature>
<evidence type="ECO:0000313" key="3">
    <source>
        <dbReference type="Proteomes" id="UP000441399"/>
    </source>
</evidence>
<dbReference type="Proteomes" id="UP000441399">
    <property type="component" value="Unassembled WGS sequence"/>
</dbReference>
<name>A0A5S9R091_9GAMM</name>
<dbReference type="Gene3D" id="1.10.3680.10">
    <property type="entry name" value="TerB-like"/>
    <property type="match status" value="1"/>
</dbReference>
<dbReference type="InterPro" id="IPR029024">
    <property type="entry name" value="TerB-like"/>
</dbReference>
<keyword evidence="3" id="KW-1185">Reference proteome</keyword>
<accession>A0A5S9R091</accession>
<dbReference type="InterPro" id="IPR007791">
    <property type="entry name" value="DjlA_N"/>
</dbReference>
<dbReference type="OrthoDB" id="5294347at2"/>
<sequence length="149" mass="17223">MIKAIQQFFEQSLTSTSPHSEDELNLATAALLVEVMVADDHGGELERAQLIKLLEKEFAVDVDHVEELLTHAEASVKESNDLYQFTRQINDNFQYPEKTHLIEALWRIAYADGRLDKYEEYTIRKISELLYVHHNDFIKAKITARSSND</sequence>
<dbReference type="SUPFAM" id="SSF158682">
    <property type="entry name" value="TerB-like"/>
    <property type="match status" value="1"/>
</dbReference>
<gene>
    <name evidence="2" type="ORF">OPDIPICF_03217</name>
</gene>
<evidence type="ECO:0000313" key="2">
    <source>
        <dbReference type="EMBL" id="CAA0124734.1"/>
    </source>
</evidence>
<reference evidence="2 3" key="1">
    <citation type="submission" date="2019-11" db="EMBL/GenBank/DDBJ databases">
        <authorList>
            <person name="Holert J."/>
        </authorList>
    </citation>
    <scope>NUCLEOTIDE SEQUENCE [LARGE SCALE GENOMIC DNA]</scope>
    <source>
        <strain evidence="2">SB11_3</strain>
    </source>
</reference>
<protein>
    <recommendedName>
        <fullName evidence="1">Co-chaperone DjlA N-terminal domain-containing protein</fullName>
    </recommendedName>
</protein>
<dbReference type="CDD" id="cd07313">
    <property type="entry name" value="terB_like_2"/>
    <property type="match status" value="1"/>
</dbReference>
<organism evidence="2 3">
    <name type="scientific">BD1-7 clade bacterium</name>
    <dbReference type="NCBI Taxonomy" id="2029982"/>
    <lineage>
        <taxon>Bacteria</taxon>
        <taxon>Pseudomonadati</taxon>
        <taxon>Pseudomonadota</taxon>
        <taxon>Gammaproteobacteria</taxon>
        <taxon>Cellvibrionales</taxon>
        <taxon>Spongiibacteraceae</taxon>
        <taxon>BD1-7 clade</taxon>
    </lineage>
</organism>
<proteinExistence type="predicted"/>
<dbReference type="Pfam" id="PF05099">
    <property type="entry name" value="TerB"/>
    <property type="match status" value="1"/>
</dbReference>
<dbReference type="EMBL" id="CACSIO010000060">
    <property type="protein sequence ID" value="CAA0124734.1"/>
    <property type="molecule type" value="Genomic_DNA"/>
</dbReference>
<evidence type="ECO:0000259" key="1">
    <source>
        <dbReference type="Pfam" id="PF05099"/>
    </source>
</evidence>